<evidence type="ECO:0000256" key="9">
    <source>
        <dbReference type="RuleBase" id="RU361140"/>
    </source>
</evidence>
<dbReference type="Gene3D" id="3.90.1310.10">
    <property type="entry name" value="Penicillin-binding protein 2a (Domain 2)"/>
    <property type="match status" value="1"/>
</dbReference>
<dbReference type="SUPFAM" id="SSF56601">
    <property type="entry name" value="beta-lactamase/transpeptidase-like"/>
    <property type="match status" value="1"/>
</dbReference>
<keyword evidence="16" id="KW-1185">Reference proteome</keyword>
<dbReference type="InterPro" id="IPR001460">
    <property type="entry name" value="PCN-bd_Tpept"/>
</dbReference>
<dbReference type="EC" id="3.5.2.6" evidence="4 9"/>
<keyword evidence="8 9" id="KW-0046">Antibiotic resistance</keyword>
<keyword evidence="6 9" id="KW-0378">Hydrolase</keyword>
<dbReference type="GO" id="GO:0071972">
    <property type="term" value="F:peptidoglycan L,D-transpeptidase activity"/>
    <property type="evidence" value="ECO:0007669"/>
    <property type="project" value="TreeGrafter"/>
</dbReference>
<evidence type="ECO:0000256" key="10">
    <source>
        <dbReference type="SAM" id="MobiDB-lite"/>
    </source>
</evidence>
<feature type="domain" description="NTF2-like N-terminal transpeptidase" evidence="14">
    <location>
        <begin position="49"/>
        <end position="154"/>
    </location>
</feature>
<evidence type="ECO:0000259" key="13">
    <source>
        <dbReference type="Pfam" id="PF03717"/>
    </source>
</evidence>
<dbReference type="Proteomes" id="UP000199475">
    <property type="component" value="Unassembled WGS sequence"/>
</dbReference>
<dbReference type="GO" id="GO:0051301">
    <property type="term" value="P:cell division"/>
    <property type="evidence" value="ECO:0007669"/>
    <property type="project" value="UniProtKB-KW"/>
</dbReference>
<evidence type="ECO:0000256" key="5">
    <source>
        <dbReference type="ARBA" id="ARBA00022729"/>
    </source>
</evidence>
<comment type="subcellular location">
    <subcellularLocation>
        <location evidence="1">Membrane</location>
    </subcellularLocation>
</comment>
<dbReference type="InterPro" id="IPR012338">
    <property type="entry name" value="Beta-lactam/transpept-like"/>
</dbReference>
<dbReference type="Pfam" id="PF05223">
    <property type="entry name" value="MecA_N"/>
    <property type="match status" value="1"/>
</dbReference>
<evidence type="ECO:0000256" key="1">
    <source>
        <dbReference type="ARBA" id="ARBA00004370"/>
    </source>
</evidence>
<dbReference type="Gene3D" id="3.40.710.10">
    <property type="entry name" value="DD-peptidase/beta-lactamase superfamily"/>
    <property type="match status" value="1"/>
</dbReference>
<dbReference type="GO" id="GO:0008658">
    <property type="term" value="F:penicillin binding"/>
    <property type="evidence" value="ECO:0007669"/>
    <property type="project" value="InterPro"/>
</dbReference>
<keyword evidence="15" id="KW-0131">Cell cycle</keyword>
<dbReference type="Pfam" id="PF00905">
    <property type="entry name" value="Transpeptidase"/>
    <property type="match status" value="1"/>
</dbReference>
<gene>
    <name evidence="15" type="ORF">SAMN04488242_0193</name>
</gene>
<organism evidence="15 16">
    <name type="scientific">Tessaracoccus oleiagri</name>
    <dbReference type="NCBI Taxonomy" id="686624"/>
    <lineage>
        <taxon>Bacteria</taxon>
        <taxon>Bacillati</taxon>
        <taxon>Actinomycetota</taxon>
        <taxon>Actinomycetes</taxon>
        <taxon>Propionibacteriales</taxon>
        <taxon>Propionibacteriaceae</taxon>
        <taxon>Tessaracoccus</taxon>
    </lineage>
</organism>
<dbReference type="GO" id="GO:0008800">
    <property type="term" value="F:beta-lactamase activity"/>
    <property type="evidence" value="ECO:0007669"/>
    <property type="project" value="UniProtKB-UniRule"/>
</dbReference>
<protein>
    <recommendedName>
        <fullName evidence="4 9">Beta-lactamase</fullName>
        <ecNumber evidence="4 9">3.5.2.6</ecNumber>
    </recommendedName>
</protein>
<keyword evidence="15" id="KW-0132">Cell division</keyword>
<evidence type="ECO:0000256" key="11">
    <source>
        <dbReference type="SAM" id="SignalP"/>
    </source>
</evidence>
<dbReference type="PANTHER" id="PTHR30627:SF24">
    <property type="entry name" value="PENICILLIN-BINDING PROTEIN 4B"/>
    <property type="match status" value="1"/>
</dbReference>
<dbReference type="InterPro" id="IPR005311">
    <property type="entry name" value="PBP_dimer"/>
</dbReference>
<dbReference type="InterPro" id="IPR007887">
    <property type="entry name" value="MecA_N"/>
</dbReference>
<dbReference type="PROSITE" id="PS51257">
    <property type="entry name" value="PROKAR_LIPOPROTEIN"/>
    <property type="match status" value="1"/>
</dbReference>
<evidence type="ECO:0000313" key="16">
    <source>
        <dbReference type="Proteomes" id="UP000199475"/>
    </source>
</evidence>
<dbReference type="InterPro" id="IPR036138">
    <property type="entry name" value="PBP_dimer_sf"/>
</dbReference>
<comment type="catalytic activity">
    <reaction evidence="9">
        <text>a beta-lactam + H2O = a substituted beta-amino acid</text>
        <dbReference type="Rhea" id="RHEA:20401"/>
        <dbReference type="ChEBI" id="CHEBI:15377"/>
        <dbReference type="ChEBI" id="CHEBI:35627"/>
        <dbReference type="ChEBI" id="CHEBI:140347"/>
        <dbReference type="EC" id="3.5.2.6"/>
    </reaction>
</comment>
<feature type="domain" description="Penicillin-binding protein transpeptidase" evidence="12">
    <location>
        <begin position="366"/>
        <end position="633"/>
    </location>
</feature>
<evidence type="ECO:0000256" key="7">
    <source>
        <dbReference type="ARBA" id="ARBA00023136"/>
    </source>
</evidence>
<dbReference type="GO" id="GO:0071555">
    <property type="term" value="P:cell wall organization"/>
    <property type="evidence" value="ECO:0007669"/>
    <property type="project" value="TreeGrafter"/>
</dbReference>
<proteinExistence type="inferred from homology"/>
<dbReference type="SUPFAM" id="SSF56519">
    <property type="entry name" value="Penicillin binding protein dimerisation domain"/>
    <property type="match status" value="1"/>
</dbReference>
<dbReference type="AlphaFoldDB" id="A0A1G9HAZ6"/>
<feature type="compositionally biased region" description="Acidic residues" evidence="10">
    <location>
        <begin position="23"/>
        <end position="32"/>
    </location>
</feature>
<evidence type="ECO:0000313" key="15">
    <source>
        <dbReference type="EMBL" id="SDL10077.1"/>
    </source>
</evidence>
<name>A0A1G9HAZ6_9ACTN</name>
<keyword evidence="5 11" id="KW-0732">Signal</keyword>
<dbReference type="Pfam" id="PF03717">
    <property type="entry name" value="PBP_dimer"/>
    <property type="match status" value="1"/>
</dbReference>
<feature type="domain" description="Penicillin-binding protein dimerisation" evidence="13">
    <location>
        <begin position="163"/>
        <end position="315"/>
    </location>
</feature>
<dbReference type="EMBL" id="FNGP01000001">
    <property type="protein sequence ID" value="SDL10077.1"/>
    <property type="molecule type" value="Genomic_DNA"/>
</dbReference>
<feature type="region of interest" description="Disordered" evidence="10">
    <location>
        <begin position="23"/>
        <end position="46"/>
    </location>
</feature>
<evidence type="ECO:0000256" key="3">
    <source>
        <dbReference type="ARBA" id="ARBA00007898"/>
    </source>
</evidence>
<dbReference type="GO" id="GO:0046677">
    <property type="term" value="P:response to antibiotic"/>
    <property type="evidence" value="ECO:0007669"/>
    <property type="project" value="UniProtKB-UniRule"/>
</dbReference>
<evidence type="ECO:0000259" key="14">
    <source>
        <dbReference type="Pfam" id="PF05223"/>
    </source>
</evidence>
<accession>A0A1G9HAZ6</accession>
<evidence type="ECO:0000256" key="6">
    <source>
        <dbReference type="ARBA" id="ARBA00022801"/>
    </source>
</evidence>
<evidence type="ECO:0000256" key="4">
    <source>
        <dbReference type="ARBA" id="ARBA00012865"/>
    </source>
</evidence>
<dbReference type="GO" id="GO:0017001">
    <property type="term" value="P:antibiotic catabolic process"/>
    <property type="evidence" value="ECO:0007669"/>
    <property type="project" value="InterPro"/>
</dbReference>
<comment type="similarity">
    <text evidence="2">Belongs to the transpeptidase family.</text>
</comment>
<dbReference type="InterPro" id="IPR050515">
    <property type="entry name" value="Beta-lactam/transpept"/>
</dbReference>
<feature type="signal peptide" evidence="11">
    <location>
        <begin position="1"/>
        <end position="19"/>
    </location>
</feature>
<evidence type="ECO:0000259" key="12">
    <source>
        <dbReference type="Pfam" id="PF00905"/>
    </source>
</evidence>
<comment type="similarity">
    <text evidence="3 9">Belongs to the class-D beta-lactamase family.</text>
</comment>
<dbReference type="InterPro" id="IPR002137">
    <property type="entry name" value="Beta-lactam_class-D_AS"/>
</dbReference>
<keyword evidence="7" id="KW-0472">Membrane</keyword>
<dbReference type="PANTHER" id="PTHR30627">
    <property type="entry name" value="PEPTIDOGLYCAN D,D-TRANSPEPTIDASE"/>
    <property type="match status" value="1"/>
</dbReference>
<dbReference type="GO" id="GO:0005886">
    <property type="term" value="C:plasma membrane"/>
    <property type="evidence" value="ECO:0007669"/>
    <property type="project" value="TreeGrafter"/>
</dbReference>
<evidence type="ECO:0000256" key="2">
    <source>
        <dbReference type="ARBA" id="ARBA00007171"/>
    </source>
</evidence>
<dbReference type="RefSeq" id="WP_176761603.1">
    <property type="nucleotide sequence ID" value="NZ_FNGP01000001.1"/>
</dbReference>
<dbReference type="STRING" id="686624.SAMN04488242_0193"/>
<feature type="chain" id="PRO_5038806795" description="Beta-lactamase" evidence="11">
    <location>
        <begin position="20"/>
        <end position="634"/>
    </location>
</feature>
<sequence length="634" mass="65836">MIRHWLAALLAAVLLVAGCAPDPQEDQADEGTESAASAQMEPPTDLPAADDAAAVLAEALAAGDVSAIPMQSAAAAAQQELEVIVAGMDDVAPTITVGDISYSGEDNSATATFQYSFPIGHEPWTYETQPVFKWVDAQWRLVWSPTVIHPELTELSRMRRVVTEPKRAPINDRNGVALVEEVSLFEVGIDKASVDQAQWAASARQLATVLDMDPAAFENKVLRGGERQFVIAQTLRQVDIPSGVAAIPGIHVKETKATVGPSDGFAASLLGIVGTPTAEMIAESEGRLTETDVIGLSGLQSRYNERLGGVPGVRVELVPRSEESSFQTKVVFNQEESVGAPITLSLDTDLQAKAEDILGGQQGIASIVAIDLATGGIAAAANSPAAGTYPYATYGKYAPGSTFKVVSALAMVRKGAKASSTVECTPQHTVGSYTFNNYPGYAHTGNITLADAIAYSCNTAFTRASANVTGAELHAAAGSLGVGTDYDAGFTSYFGTVDPQNDIDRAASMIGQGQVTMSPMGMAAVAASVAKGETVVPWLVDEYRAAPNAAPLTAAEAGELRAMMAETVNKGTATMLKGLATGAKSGTAQFGAQGQQSTHAWMIAYSGQYAVAAFVEVGDSGGTVAAPLIQQLLS</sequence>
<dbReference type="PROSITE" id="PS00337">
    <property type="entry name" value="BETA_LACTAMASE_D"/>
    <property type="match status" value="1"/>
</dbReference>
<evidence type="ECO:0000256" key="8">
    <source>
        <dbReference type="ARBA" id="ARBA00023251"/>
    </source>
</evidence>
<reference evidence="15 16" key="1">
    <citation type="submission" date="2016-10" db="EMBL/GenBank/DDBJ databases">
        <authorList>
            <person name="de Groot N.N."/>
        </authorList>
    </citation>
    <scope>NUCLEOTIDE SEQUENCE [LARGE SCALE GENOMIC DNA]</scope>
    <source>
        <strain evidence="15 16">CGMCC 1.9159</strain>
    </source>
</reference>